<dbReference type="PANTHER" id="PTHR23292">
    <property type="entry name" value="LIPOPOLYSACCHARIDE-INDUCED TUMOR NECROSIS FACTOR-ALPHA FACTOR"/>
    <property type="match status" value="1"/>
</dbReference>
<keyword evidence="7 8" id="KW-0472">Membrane</keyword>
<evidence type="ECO:0000256" key="2">
    <source>
        <dbReference type="ARBA" id="ARBA00004481"/>
    </source>
</evidence>
<sequence length="127" mass="14513">MHHLTYQTMFTRCHRNRLHTETWSRLTLRRLVAPGESEEHRHGGHTGNHHSPAIAYCSTCRRNVTTEVQISYSKIAHITCILCIVAGCFFGCCLLPYFSMCFVTAKHYCPDCNTHLASHNSILEALH</sequence>
<evidence type="ECO:0000256" key="4">
    <source>
        <dbReference type="ARBA" id="ARBA00005975"/>
    </source>
</evidence>
<dbReference type="InterPro" id="IPR006629">
    <property type="entry name" value="LITAF"/>
</dbReference>
<evidence type="ECO:0000259" key="9">
    <source>
        <dbReference type="PROSITE" id="PS51837"/>
    </source>
</evidence>
<evidence type="ECO:0000256" key="7">
    <source>
        <dbReference type="ARBA" id="ARBA00023136"/>
    </source>
</evidence>
<dbReference type="SMART" id="SM00714">
    <property type="entry name" value="LITAF"/>
    <property type="match status" value="1"/>
</dbReference>
<comment type="similarity">
    <text evidence="4">Belongs to the CDIP1/LITAF family.</text>
</comment>
<evidence type="ECO:0000256" key="8">
    <source>
        <dbReference type="SAM" id="Phobius"/>
    </source>
</evidence>
<feature type="domain" description="LITAF" evidence="9">
    <location>
        <begin position="37"/>
        <end position="121"/>
    </location>
</feature>
<evidence type="ECO:0000256" key="1">
    <source>
        <dbReference type="ARBA" id="ARBA00004414"/>
    </source>
</evidence>
<keyword evidence="8" id="KW-1133">Transmembrane helix</keyword>
<dbReference type="Proteomes" id="UP000829291">
    <property type="component" value="Chromosome 2"/>
</dbReference>
<comment type="subcellular location">
    <subcellularLocation>
        <location evidence="2">Endosome membrane</location>
        <topology evidence="2">Peripheral membrane protein</topology>
    </subcellularLocation>
    <subcellularLocation>
        <location evidence="1">Late endosome membrane</location>
    </subcellularLocation>
    <subcellularLocation>
        <location evidence="3">Lysosome membrane</location>
        <topology evidence="3">Peripheral membrane protein</topology>
        <orientation evidence="3">Cytoplasmic side</orientation>
    </subcellularLocation>
</comment>
<keyword evidence="10" id="KW-1185">Reference proteome</keyword>
<keyword evidence="8" id="KW-0812">Transmembrane</keyword>
<proteinExistence type="inferred from homology"/>
<protein>
    <submittedName>
        <fullName evidence="11">Lipopolysaccharide-induced tumor necrosis factor-alpha factor homolog isoform X1</fullName>
    </submittedName>
</protein>
<dbReference type="PANTHER" id="PTHR23292:SF6">
    <property type="entry name" value="FI16602P1-RELATED"/>
    <property type="match status" value="1"/>
</dbReference>
<evidence type="ECO:0000313" key="10">
    <source>
        <dbReference type="Proteomes" id="UP000829291"/>
    </source>
</evidence>
<dbReference type="InterPro" id="IPR037519">
    <property type="entry name" value="LITAF_fam"/>
</dbReference>
<dbReference type="RefSeq" id="XP_046586455.1">
    <property type="nucleotide sequence ID" value="XM_046730499.1"/>
</dbReference>
<name>A0ABM3FEL1_NEOLC</name>
<keyword evidence="6" id="KW-0862">Zinc</keyword>
<gene>
    <name evidence="11" type="primary">LOC124292743</name>
</gene>
<evidence type="ECO:0000256" key="5">
    <source>
        <dbReference type="ARBA" id="ARBA00022723"/>
    </source>
</evidence>
<dbReference type="GeneID" id="124292743"/>
<reference evidence="11" key="1">
    <citation type="submission" date="2025-08" db="UniProtKB">
        <authorList>
            <consortium name="RefSeq"/>
        </authorList>
    </citation>
    <scope>IDENTIFICATION</scope>
    <source>
        <tissue evidence="11">Thorax and Abdomen</tissue>
    </source>
</reference>
<organism evidence="10 11">
    <name type="scientific">Neodiprion lecontei</name>
    <name type="common">Redheaded pine sawfly</name>
    <dbReference type="NCBI Taxonomy" id="441921"/>
    <lineage>
        <taxon>Eukaryota</taxon>
        <taxon>Metazoa</taxon>
        <taxon>Ecdysozoa</taxon>
        <taxon>Arthropoda</taxon>
        <taxon>Hexapoda</taxon>
        <taxon>Insecta</taxon>
        <taxon>Pterygota</taxon>
        <taxon>Neoptera</taxon>
        <taxon>Endopterygota</taxon>
        <taxon>Hymenoptera</taxon>
        <taxon>Tenthredinoidea</taxon>
        <taxon>Diprionidae</taxon>
        <taxon>Diprioninae</taxon>
        <taxon>Neodiprion</taxon>
    </lineage>
</organism>
<feature type="transmembrane region" description="Helical" evidence="8">
    <location>
        <begin position="75"/>
        <end position="98"/>
    </location>
</feature>
<accession>A0ABM3FEL1</accession>
<dbReference type="PROSITE" id="PS51837">
    <property type="entry name" value="LITAF"/>
    <property type="match status" value="1"/>
</dbReference>
<evidence type="ECO:0000256" key="6">
    <source>
        <dbReference type="ARBA" id="ARBA00022833"/>
    </source>
</evidence>
<evidence type="ECO:0000256" key="3">
    <source>
        <dbReference type="ARBA" id="ARBA00004630"/>
    </source>
</evidence>
<evidence type="ECO:0000313" key="11">
    <source>
        <dbReference type="RefSeq" id="XP_046586455.1"/>
    </source>
</evidence>
<dbReference type="Pfam" id="PF10601">
    <property type="entry name" value="zf-LITAF-like"/>
    <property type="match status" value="1"/>
</dbReference>
<keyword evidence="5" id="KW-0479">Metal-binding</keyword>